<feature type="transmembrane region" description="Helical" evidence="9">
    <location>
        <begin position="2082"/>
        <end position="2103"/>
    </location>
</feature>
<evidence type="ECO:0000256" key="8">
    <source>
        <dbReference type="SAM" id="MobiDB-lite"/>
    </source>
</evidence>
<keyword evidence="3 9" id="KW-0812">Transmembrane</keyword>
<feature type="compositionally biased region" description="Gly residues" evidence="8">
    <location>
        <begin position="555"/>
        <end position="566"/>
    </location>
</feature>
<dbReference type="PROSITE" id="PS00211">
    <property type="entry name" value="ABC_TRANSPORTER_1"/>
    <property type="match status" value="2"/>
</dbReference>
<feature type="transmembrane region" description="Helical" evidence="9">
    <location>
        <begin position="1940"/>
        <end position="1962"/>
    </location>
</feature>
<dbReference type="GO" id="GO:0016020">
    <property type="term" value="C:membrane"/>
    <property type="evidence" value="ECO:0007669"/>
    <property type="project" value="UniProtKB-SubCell"/>
</dbReference>
<feature type="region of interest" description="Disordered" evidence="8">
    <location>
        <begin position="452"/>
        <end position="481"/>
    </location>
</feature>
<dbReference type="GO" id="GO:0005524">
    <property type="term" value="F:ATP binding"/>
    <property type="evidence" value="ECO:0007669"/>
    <property type="project" value="UniProtKB-KW"/>
</dbReference>
<evidence type="ECO:0000256" key="1">
    <source>
        <dbReference type="ARBA" id="ARBA00004141"/>
    </source>
</evidence>
<feature type="region of interest" description="Disordered" evidence="8">
    <location>
        <begin position="1443"/>
        <end position="1469"/>
    </location>
</feature>
<comment type="subcellular location">
    <subcellularLocation>
        <location evidence="1">Membrane</location>
        <topology evidence="1">Multi-pass membrane protein</topology>
    </subcellularLocation>
</comment>
<feature type="region of interest" description="Disordered" evidence="8">
    <location>
        <begin position="1666"/>
        <end position="1715"/>
    </location>
</feature>
<keyword evidence="10" id="KW-0732">Signal</keyword>
<feature type="transmembrane region" description="Helical" evidence="9">
    <location>
        <begin position="1974"/>
        <end position="1995"/>
    </location>
</feature>
<feature type="transmembrane region" description="Helical" evidence="9">
    <location>
        <begin position="954"/>
        <end position="975"/>
    </location>
</feature>
<dbReference type="InterPro" id="IPR050352">
    <property type="entry name" value="ABCG_transporters"/>
</dbReference>
<feature type="transmembrane region" description="Helical" evidence="9">
    <location>
        <begin position="2050"/>
        <end position="2070"/>
    </location>
</feature>
<name>A0A835XJI5_9CHLO</name>
<dbReference type="PANTHER" id="PTHR48041:SF2">
    <property type="entry name" value="ATP-DEPENDENT PERMEASE-RELATED"/>
    <property type="match status" value="1"/>
</dbReference>
<evidence type="ECO:0000256" key="2">
    <source>
        <dbReference type="ARBA" id="ARBA00022448"/>
    </source>
</evidence>
<gene>
    <name evidence="12" type="ORF">HYH03_016869</name>
</gene>
<dbReference type="InterPro" id="IPR017871">
    <property type="entry name" value="ABC_transporter-like_CS"/>
</dbReference>
<dbReference type="InterPro" id="IPR013525">
    <property type="entry name" value="ABC2_TM"/>
</dbReference>
<feature type="transmembrane region" description="Helical" evidence="9">
    <location>
        <begin position="1063"/>
        <end position="1084"/>
    </location>
</feature>
<feature type="transmembrane region" description="Helical" evidence="9">
    <location>
        <begin position="412"/>
        <end position="432"/>
    </location>
</feature>
<evidence type="ECO:0000256" key="3">
    <source>
        <dbReference type="ARBA" id="ARBA00022692"/>
    </source>
</evidence>
<evidence type="ECO:0000256" key="7">
    <source>
        <dbReference type="ARBA" id="ARBA00023136"/>
    </source>
</evidence>
<dbReference type="OrthoDB" id="66620at2759"/>
<reference evidence="12" key="1">
    <citation type="journal article" date="2020" name="bioRxiv">
        <title>Comparative genomics of Chlamydomonas.</title>
        <authorList>
            <person name="Craig R.J."/>
            <person name="Hasan A.R."/>
            <person name="Ness R.W."/>
            <person name="Keightley P.D."/>
        </authorList>
    </citation>
    <scope>NUCLEOTIDE SEQUENCE</scope>
    <source>
        <strain evidence="12">CCAP 11/70</strain>
    </source>
</reference>
<comment type="caution">
    <text evidence="12">The sequence shown here is derived from an EMBL/GenBank/DDBJ whole genome shotgun (WGS) entry which is preliminary data.</text>
</comment>
<feature type="transmembrane region" description="Helical" evidence="9">
    <location>
        <begin position="996"/>
        <end position="1022"/>
    </location>
</feature>
<keyword evidence="5" id="KW-0067">ATP-binding</keyword>
<feature type="domain" description="ABC transporter" evidence="11">
    <location>
        <begin position="1511"/>
        <end position="1850"/>
    </location>
</feature>
<feature type="transmembrane region" description="Helical" evidence="9">
    <location>
        <begin position="1034"/>
        <end position="1056"/>
    </location>
</feature>
<feature type="compositionally biased region" description="Gly residues" evidence="8">
    <location>
        <begin position="1669"/>
        <end position="1682"/>
    </location>
</feature>
<dbReference type="InterPro" id="IPR003593">
    <property type="entry name" value="AAA+_ATPase"/>
</dbReference>
<evidence type="ECO:0000313" key="12">
    <source>
        <dbReference type="EMBL" id="KAG2484327.1"/>
    </source>
</evidence>
<feature type="region of interest" description="Disordered" evidence="8">
    <location>
        <begin position="327"/>
        <end position="404"/>
    </location>
</feature>
<feature type="compositionally biased region" description="Gly residues" evidence="8">
    <location>
        <begin position="452"/>
        <end position="471"/>
    </location>
</feature>
<dbReference type="PRINTS" id="PR01217">
    <property type="entry name" value="PRICHEXTENSN"/>
</dbReference>
<evidence type="ECO:0000256" key="6">
    <source>
        <dbReference type="ARBA" id="ARBA00022989"/>
    </source>
</evidence>
<keyword evidence="13" id="KW-1185">Reference proteome</keyword>
<dbReference type="PROSITE" id="PS50893">
    <property type="entry name" value="ABC_TRANSPORTER_2"/>
    <property type="match status" value="2"/>
</dbReference>
<dbReference type="Gene3D" id="3.40.50.300">
    <property type="entry name" value="P-loop containing nucleotide triphosphate hydrolases"/>
    <property type="match status" value="2"/>
</dbReference>
<feature type="signal peptide" evidence="10">
    <location>
        <begin position="1"/>
        <end position="23"/>
    </location>
</feature>
<dbReference type="Proteomes" id="UP000612055">
    <property type="component" value="Unassembled WGS sequence"/>
</dbReference>
<feature type="region of interest" description="Disordered" evidence="8">
    <location>
        <begin position="606"/>
        <end position="627"/>
    </location>
</feature>
<feature type="domain" description="ABC transporter" evidence="11">
    <location>
        <begin position="585"/>
        <end position="835"/>
    </location>
</feature>
<dbReference type="SUPFAM" id="SSF52540">
    <property type="entry name" value="P-loop containing nucleoside triphosphate hydrolases"/>
    <property type="match status" value="2"/>
</dbReference>
<feature type="chain" id="PRO_5032478010" description="ABC transporter domain-containing protein" evidence="10">
    <location>
        <begin position="24"/>
        <end position="2205"/>
    </location>
</feature>
<keyword evidence="6 9" id="KW-1133">Transmembrane helix</keyword>
<feature type="transmembrane region" description="Helical" evidence="9">
    <location>
        <begin position="2007"/>
        <end position="2030"/>
    </location>
</feature>
<feature type="region of interest" description="Disordered" evidence="8">
    <location>
        <begin position="543"/>
        <end position="570"/>
    </location>
</feature>
<sequence>MTGLKHGLLPLVLAVFAATRTAAQIQPETDPDKIAQICRIATATDPICTNGGYLNALSNTPLSDSCGHCICPEGWGGVDCSACQATSACPPQPMPDGSLLPAAACTHDTIIPTDEEALYGKTLACSCGGDDVSTQYVCGKQPDTTWVISLLPSNASADWAAGGAVATVIERAGTPDNSVDLYPCDPAGTADCWNASRYDYAYPGVWDGLFRGCSWRQGPCISPMTGADCLVFTCAQSDVRCPASYMTKCPGYTPTSCGRAAGANNPYWMHHCLPGTYPAPGKALKLACKLNKGEDGAYQCYITQEGSYVASLGMRCVTGTCIYRQPPPQPPAPPPPPEPPEPEPPQPPPEPPQPPYSPGPHVDPSPPPPDVPPPPPPPPSPSPPPSPPPPSPPPSPLPPPPPPSYIRTHTEVALLIAIGIVVASLMGGAGYLSYRDNALANAWVAAAAANGGGGGGGAGSGPGGGGGGRGGGGRRRGSPSWAGEQVVPLLNSAALIGGQDPSAGTALFSATATLGVVGSGGGQPHVLYADPGYGSDEDMLEYDGAPHSSTDAVGQAGGPGPGGPGSGPRAAAVAPVTLTWQGVHLRVRKASGGTLHILRGISGLAGPTATGREGGRPKGGMQAVMGPSGAGKTTLLDVLAGRRTGPGRSGDIRINGHRVTPAQVSSLCGYVLQDDVLPGTASVFEYLHFHALLRLPPKRHSQRQRDARVRGLVRRLGLGRVVHSYIGDAHVRGLSGGEKRRVSIAVELLTRPGLLLLDEPTTGLDSTNASRVVEVLGGLAAAGVNVLLSIHQPRPDVLRAMDRLLLLSGDGRVVYGGPVSSAAAHFESLPGLGLAPPGPESGVNIADWLLDLVIKSPRDAVAAMADSFAASPAAAADAALAASLADSPAPLPPAKARAPYLLQLRALSGRLLRNTYRHPFTVALNFVATLAAAVCLGLIFRHAGTDTSGIQNRLGVLFFMLLYLALMALSSLPIWRDEKLLFMRERASGVYGTPAYYAAVVLFDLLPMRVLPPTFFALATFPLVGLHPSCASCILWFIAILVSTNITAATLCMAVGAGSPSNAIANLVGSLGLMLLLLFGGFLLNKDAVPSYCSWLEAASFFNYAYEALAVNEFHHFPLDFTFTAPINTSVLPPLRISGDGVLKEFGFDVDRFYADYAALLALGAAFCGATYLLLYFSGHTLLDEFEDLTGRTVAAGLRGAAAAGAAAAAAARRAAAAAAAGVSRLLGRGRGGGGGPPGPGPEAEEGGYRPLAFADAGVEEGGELGFGAAARLAFDGGEDGAGGGGGESEEEDREVDEARSVYEESLALSPAGSAMLPSALGLPSPLPLALPSPAAAGPPAFALTAGAAALAASGGGGGVLAATMVLSWENISVRIPLGRGRVRYVLQSVSGISGPAPPPQRAMPPLASPGGGGGKAPAAAAASEPAASVVHVVGWPGMTAPAPSPAAPLTIPEPDADPEVGGGAATAAAAAAAGTPAVQPLSMAPPEPSGGPGAGAGGILARLGLARFGLRTGGAGGAGGDASAHSGVSAYLPRQSDAGAAAAAGPGRCCLFAIVGPSGAGKTTLLDVLAGRRHGSAGGVSGEVRVNGHVVSAEQLRKVCGYVAQEMVLPGTSTVTEYLTFHALLRLPADLVRQSKAPRGSGSGSGSGSSALRGRVRQLALRMFARGRPGGPGAGGEGGPEAGERQPLLRDGAGSGAEAGVHPQQQGQGQGQLRSVTTPVAARVAAVIAELGLGRVANSLIGDEFVRGLSGGEKRRVSIAVELLTRPGLLLLDEPTTGLDSTNASRVVEVLGGLAAAGVNVLLSIHQPRPDVLRAMDRLLLLSGDGQVVYTGPTARMHDHFSALGYELPQDSAAVADAVLDLVIRAPPAESAALVEGWRGSGAAAADAGWMGRVQLGDALLHTQREQALTALRKYESSFSHQVAVLSVRRSTGLLRHPMLVALHFAATGLMAGVVGAIYWHTGRDTGGIQDRFGALFFMLLFLALLSLSSLPVWRDEALLFRRERASGVYGTAAYFTAVVLWDVLPLRVLPPALFTALTYPLMGLRPSLAAGLGHWGVLVVANITAAALNMSIGAAVGSVALANMIGSLGVLASTLFGGFLLSRARMPPLVAWLADLSYVRYAFEALLIGEFGGATGFRFTGYHQPGTPPDQVPYVDVTGDEVLQTFGFRTTREAWWRNVGALLGLMGAFLASTFLLLRYRGRP</sequence>
<dbReference type="InterPro" id="IPR027417">
    <property type="entry name" value="P-loop_NTPase"/>
</dbReference>
<dbReference type="GO" id="GO:0140359">
    <property type="term" value="F:ABC-type transporter activity"/>
    <property type="evidence" value="ECO:0007669"/>
    <property type="project" value="InterPro"/>
</dbReference>
<dbReference type="Pfam" id="PF01061">
    <property type="entry name" value="ABC2_membrane"/>
    <property type="match status" value="2"/>
</dbReference>
<evidence type="ECO:0000256" key="10">
    <source>
        <dbReference type="SAM" id="SignalP"/>
    </source>
</evidence>
<evidence type="ECO:0000259" key="11">
    <source>
        <dbReference type="PROSITE" id="PS50893"/>
    </source>
</evidence>
<evidence type="ECO:0000256" key="4">
    <source>
        <dbReference type="ARBA" id="ARBA00022741"/>
    </source>
</evidence>
<feature type="region of interest" description="Disordered" evidence="8">
    <location>
        <begin position="1394"/>
        <end position="1419"/>
    </location>
</feature>
<evidence type="ECO:0000256" key="5">
    <source>
        <dbReference type="ARBA" id="ARBA00022840"/>
    </source>
</evidence>
<dbReference type="PANTHER" id="PTHR48041">
    <property type="entry name" value="ABC TRANSPORTER G FAMILY MEMBER 28"/>
    <property type="match status" value="1"/>
</dbReference>
<evidence type="ECO:0000313" key="13">
    <source>
        <dbReference type="Proteomes" id="UP000612055"/>
    </source>
</evidence>
<protein>
    <recommendedName>
        <fullName evidence="11">ABC transporter domain-containing protein</fullName>
    </recommendedName>
</protein>
<accession>A0A835XJI5</accession>
<evidence type="ECO:0000256" key="9">
    <source>
        <dbReference type="SAM" id="Phobius"/>
    </source>
</evidence>
<dbReference type="EMBL" id="JAEHOE010000152">
    <property type="protein sequence ID" value="KAG2484327.1"/>
    <property type="molecule type" value="Genomic_DNA"/>
</dbReference>
<feature type="transmembrane region" description="Helical" evidence="9">
    <location>
        <begin position="2177"/>
        <end position="2199"/>
    </location>
</feature>
<dbReference type="InterPro" id="IPR003439">
    <property type="entry name" value="ABC_transporter-like_ATP-bd"/>
</dbReference>
<feature type="region of interest" description="Disordered" evidence="8">
    <location>
        <begin position="1229"/>
        <end position="1248"/>
    </location>
</feature>
<keyword evidence="4" id="KW-0547">Nucleotide-binding</keyword>
<keyword evidence="7 9" id="KW-0472">Membrane</keyword>
<organism evidence="12 13">
    <name type="scientific">Edaphochlamys debaryana</name>
    <dbReference type="NCBI Taxonomy" id="47281"/>
    <lineage>
        <taxon>Eukaryota</taxon>
        <taxon>Viridiplantae</taxon>
        <taxon>Chlorophyta</taxon>
        <taxon>core chlorophytes</taxon>
        <taxon>Chlorophyceae</taxon>
        <taxon>CS clade</taxon>
        <taxon>Chlamydomonadales</taxon>
        <taxon>Chlamydomonadales incertae sedis</taxon>
        <taxon>Edaphochlamys</taxon>
    </lineage>
</organism>
<keyword evidence="2" id="KW-0813">Transport</keyword>
<proteinExistence type="predicted"/>
<feature type="transmembrane region" description="Helical" evidence="9">
    <location>
        <begin position="920"/>
        <end position="942"/>
    </location>
</feature>
<dbReference type="Pfam" id="PF00005">
    <property type="entry name" value="ABC_tran"/>
    <property type="match status" value="2"/>
</dbReference>
<feature type="transmembrane region" description="Helical" evidence="9">
    <location>
        <begin position="1157"/>
        <end position="1177"/>
    </location>
</feature>
<dbReference type="SMART" id="SM00382">
    <property type="entry name" value="AAA"/>
    <property type="match status" value="2"/>
</dbReference>
<dbReference type="GO" id="GO:0016887">
    <property type="term" value="F:ATP hydrolysis activity"/>
    <property type="evidence" value="ECO:0007669"/>
    <property type="project" value="InterPro"/>
</dbReference>